<evidence type="ECO:0000313" key="1">
    <source>
        <dbReference type="EMBL" id="GGD54414.1"/>
    </source>
</evidence>
<proteinExistence type="predicted"/>
<dbReference type="EMBL" id="BMKK01000003">
    <property type="protein sequence ID" value="GGD54414.1"/>
    <property type="molecule type" value="Genomic_DNA"/>
</dbReference>
<name>A0A916YP60_9BACT</name>
<gene>
    <name evidence="1" type="ORF">GCM10011514_18180</name>
</gene>
<sequence length="96" mass="11354">MYYFRTDEITEYGGGTRILPNFTKSIPAINRTKWEEVFEESPDKKVRFYIYDADLMVGKTATEHLDWIRDTKNCLSKQKLSVSELESLNWEISYSD</sequence>
<evidence type="ECO:0000313" key="2">
    <source>
        <dbReference type="Proteomes" id="UP000609064"/>
    </source>
</evidence>
<accession>A0A916YP60</accession>
<dbReference type="AlphaFoldDB" id="A0A916YP60"/>
<keyword evidence="2" id="KW-1185">Reference proteome</keyword>
<organism evidence="1 2">
    <name type="scientific">Emticicia aquatilis</name>
    <dbReference type="NCBI Taxonomy" id="1537369"/>
    <lineage>
        <taxon>Bacteria</taxon>
        <taxon>Pseudomonadati</taxon>
        <taxon>Bacteroidota</taxon>
        <taxon>Cytophagia</taxon>
        <taxon>Cytophagales</taxon>
        <taxon>Leadbetterellaceae</taxon>
        <taxon>Emticicia</taxon>
    </lineage>
</organism>
<comment type="caution">
    <text evidence="1">The sequence shown here is derived from an EMBL/GenBank/DDBJ whole genome shotgun (WGS) entry which is preliminary data.</text>
</comment>
<reference evidence="1" key="2">
    <citation type="submission" date="2020-09" db="EMBL/GenBank/DDBJ databases">
        <authorList>
            <person name="Sun Q."/>
            <person name="Zhou Y."/>
        </authorList>
    </citation>
    <scope>NUCLEOTIDE SEQUENCE</scope>
    <source>
        <strain evidence="1">CGMCC 1.15958</strain>
    </source>
</reference>
<reference evidence="1" key="1">
    <citation type="journal article" date="2014" name="Int. J. Syst. Evol. Microbiol.">
        <title>Complete genome sequence of Corynebacterium casei LMG S-19264T (=DSM 44701T), isolated from a smear-ripened cheese.</title>
        <authorList>
            <consortium name="US DOE Joint Genome Institute (JGI-PGF)"/>
            <person name="Walter F."/>
            <person name="Albersmeier A."/>
            <person name="Kalinowski J."/>
            <person name="Ruckert C."/>
        </authorList>
    </citation>
    <scope>NUCLEOTIDE SEQUENCE</scope>
    <source>
        <strain evidence="1">CGMCC 1.15958</strain>
    </source>
</reference>
<dbReference type="Proteomes" id="UP000609064">
    <property type="component" value="Unassembled WGS sequence"/>
</dbReference>
<protein>
    <submittedName>
        <fullName evidence="1">Uncharacterized protein</fullName>
    </submittedName>
</protein>